<dbReference type="Proteomes" id="UP000011713">
    <property type="component" value="Unassembled WGS sequence"/>
</dbReference>
<evidence type="ECO:0000313" key="3">
    <source>
        <dbReference type="Proteomes" id="UP000011713"/>
    </source>
</evidence>
<protein>
    <recommendedName>
        <fullName evidence="4">RxLR effector candidate protein</fullName>
    </recommendedName>
</protein>
<dbReference type="AlphaFoldDB" id="M4BER0"/>
<dbReference type="HOGENOM" id="CLU_3145693_0_0_1"/>
<feature type="signal peptide" evidence="1">
    <location>
        <begin position="1"/>
        <end position="18"/>
    </location>
</feature>
<reference evidence="3" key="1">
    <citation type="journal article" date="2010" name="Science">
        <title>Signatures of adaptation to obligate biotrophy in the Hyaloperonospora arabidopsidis genome.</title>
        <authorList>
            <person name="Baxter L."/>
            <person name="Tripathy S."/>
            <person name="Ishaque N."/>
            <person name="Boot N."/>
            <person name="Cabral A."/>
            <person name="Kemen E."/>
            <person name="Thines M."/>
            <person name="Ah-Fong A."/>
            <person name="Anderson R."/>
            <person name="Badejoko W."/>
            <person name="Bittner-Eddy P."/>
            <person name="Boore J.L."/>
            <person name="Chibucos M.C."/>
            <person name="Coates M."/>
            <person name="Dehal P."/>
            <person name="Delehaunty K."/>
            <person name="Dong S."/>
            <person name="Downton P."/>
            <person name="Dumas B."/>
            <person name="Fabro G."/>
            <person name="Fronick C."/>
            <person name="Fuerstenberg S.I."/>
            <person name="Fulton L."/>
            <person name="Gaulin E."/>
            <person name="Govers F."/>
            <person name="Hughes L."/>
            <person name="Humphray S."/>
            <person name="Jiang R.H."/>
            <person name="Judelson H."/>
            <person name="Kamoun S."/>
            <person name="Kyung K."/>
            <person name="Meijer H."/>
            <person name="Minx P."/>
            <person name="Morris P."/>
            <person name="Nelson J."/>
            <person name="Phuntumart V."/>
            <person name="Qutob D."/>
            <person name="Rehmany A."/>
            <person name="Rougon-Cardoso A."/>
            <person name="Ryden P."/>
            <person name="Torto-Alalibo T."/>
            <person name="Studholme D."/>
            <person name="Wang Y."/>
            <person name="Win J."/>
            <person name="Wood J."/>
            <person name="Clifton S.W."/>
            <person name="Rogers J."/>
            <person name="Van den Ackerveken G."/>
            <person name="Jones J.D."/>
            <person name="McDowell J.M."/>
            <person name="Beynon J."/>
            <person name="Tyler B.M."/>
        </authorList>
    </citation>
    <scope>NUCLEOTIDE SEQUENCE [LARGE SCALE GENOMIC DNA]</scope>
    <source>
        <strain evidence="3">Emoy2</strain>
    </source>
</reference>
<dbReference type="EMBL" id="JH598180">
    <property type="status" value="NOT_ANNOTATED_CDS"/>
    <property type="molecule type" value="Genomic_DNA"/>
</dbReference>
<dbReference type="EnsemblProtists" id="HpaT804778">
    <property type="protein sequence ID" value="HpaP804778"/>
    <property type="gene ID" value="HpaG804778"/>
</dbReference>
<keyword evidence="3" id="KW-1185">Reference proteome</keyword>
<proteinExistence type="predicted"/>
<name>M4BER0_HYAAE</name>
<sequence>MLWFSLVLLLSSWTGGGGHSSWTLRMFMQMGDINIMREDVKGERWRRMD</sequence>
<evidence type="ECO:0000313" key="2">
    <source>
        <dbReference type="EnsemblProtists" id="HpaP804778"/>
    </source>
</evidence>
<organism evidence="2 3">
    <name type="scientific">Hyaloperonospora arabidopsidis (strain Emoy2)</name>
    <name type="common">Downy mildew agent</name>
    <name type="synonym">Peronospora arabidopsidis</name>
    <dbReference type="NCBI Taxonomy" id="559515"/>
    <lineage>
        <taxon>Eukaryota</taxon>
        <taxon>Sar</taxon>
        <taxon>Stramenopiles</taxon>
        <taxon>Oomycota</taxon>
        <taxon>Peronosporomycetes</taxon>
        <taxon>Peronosporales</taxon>
        <taxon>Peronosporaceae</taxon>
        <taxon>Hyaloperonospora</taxon>
    </lineage>
</organism>
<dbReference type="VEuPathDB" id="FungiDB:HpaG804778"/>
<keyword evidence="1" id="KW-0732">Signal</keyword>
<evidence type="ECO:0008006" key="4">
    <source>
        <dbReference type="Google" id="ProtNLM"/>
    </source>
</evidence>
<reference evidence="2" key="2">
    <citation type="submission" date="2015-06" db="UniProtKB">
        <authorList>
            <consortium name="EnsemblProtists"/>
        </authorList>
    </citation>
    <scope>IDENTIFICATION</scope>
    <source>
        <strain evidence="2">Emoy2</strain>
    </source>
</reference>
<accession>M4BER0</accession>
<evidence type="ECO:0000256" key="1">
    <source>
        <dbReference type="SAM" id="SignalP"/>
    </source>
</evidence>
<feature type="chain" id="PRO_5004049096" description="RxLR effector candidate protein" evidence="1">
    <location>
        <begin position="19"/>
        <end position="49"/>
    </location>
</feature>
<dbReference type="InParanoid" id="M4BER0"/>